<protein>
    <submittedName>
        <fullName evidence="1">Uncharacterized protein</fullName>
    </submittedName>
</protein>
<comment type="caution">
    <text evidence="1">The sequence shown here is derived from an EMBL/GenBank/DDBJ whole genome shotgun (WGS) entry which is preliminary data.</text>
</comment>
<evidence type="ECO:0000313" key="1">
    <source>
        <dbReference type="EMBL" id="KAH6943892.1"/>
    </source>
</evidence>
<gene>
    <name evidence="1" type="ORF">HPB50_000446</name>
</gene>
<organism evidence="1 2">
    <name type="scientific">Hyalomma asiaticum</name>
    <name type="common">Tick</name>
    <dbReference type="NCBI Taxonomy" id="266040"/>
    <lineage>
        <taxon>Eukaryota</taxon>
        <taxon>Metazoa</taxon>
        <taxon>Ecdysozoa</taxon>
        <taxon>Arthropoda</taxon>
        <taxon>Chelicerata</taxon>
        <taxon>Arachnida</taxon>
        <taxon>Acari</taxon>
        <taxon>Parasitiformes</taxon>
        <taxon>Ixodida</taxon>
        <taxon>Ixodoidea</taxon>
        <taxon>Ixodidae</taxon>
        <taxon>Hyalomminae</taxon>
        <taxon>Hyalomma</taxon>
    </lineage>
</organism>
<proteinExistence type="predicted"/>
<dbReference type="Proteomes" id="UP000821845">
    <property type="component" value="Chromosome 1"/>
</dbReference>
<dbReference type="EMBL" id="CM023481">
    <property type="protein sequence ID" value="KAH6943892.1"/>
    <property type="molecule type" value="Genomic_DNA"/>
</dbReference>
<reference evidence="1" key="1">
    <citation type="submission" date="2020-05" db="EMBL/GenBank/DDBJ databases">
        <title>Large-scale comparative analyses of tick genomes elucidate their genetic diversity and vector capacities.</title>
        <authorList>
            <person name="Jia N."/>
            <person name="Wang J."/>
            <person name="Shi W."/>
            <person name="Du L."/>
            <person name="Sun Y."/>
            <person name="Zhan W."/>
            <person name="Jiang J."/>
            <person name="Wang Q."/>
            <person name="Zhang B."/>
            <person name="Ji P."/>
            <person name="Sakyi L.B."/>
            <person name="Cui X."/>
            <person name="Yuan T."/>
            <person name="Jiang B."/>
            <person name="Yang W."/>
            <person name="Lam T.T.-Y."/>
            <person name="Chang Q."/>
            <person name="Ding S."/>
            <person name="Wang X."/>
            <person name="Zhu J."/>
            <person name="Ruan X."/>
            <person name="Zhao L."/>
            <person name="Wei J."/>
            <person name="Que T."/>
            <person name="Du C."/>
            <person name="Cheng J."/>
            <person name="Dai P."/>
            <person name="Han X."/>
            <person name="Huang E."/>
            <person name="Gao Y."/>
            <person name="Liu J."/>
            <person name="Shao H."/>
            <person name="Ye R."/>
            <person name="Li L."/>
            <person name="Wei W."/>
            <person name="Wang X."/>
            <person name="Wang C."/>
            <person name="Yang T."/>
            <person name="Huo Q."/>
            <person name="Li W."/>
            <person name="Guo W."/>
            <person name="Chen H."/>
            <person name="Zhou L."/>
            <person name="Ni X."/>
            <person name="Tian J."/>
            <person name="Zhou Y."/>
            <person name="Sheng Y."/>
            <person name="Liu T."/>
            <person name="Pan Y."/>
            <person name="Xia L."/>
            <person name="Li J."/>
            <person name="Zhao F."/>
            <person name="Cao W."/>
        </authorList>
    </citation>
    <scope>NUCLEOTIDE SEQUENCE</scope>
    <source>
        <strain evidence="1">Hyas-2018</strain>
    </source>
</reference>
<name>A0ACB7T8N7_HYAAI</name>
<accession>A0ACB7T8N7</accession>
<keyword evidence="2" id="KW-1185">Reference proteome</keyword>
<evidence type="ECO:0000313" key="2">
    <source>
        <dbReference type="Proteomes" id="UP000821845"/>
    </source>
</evidence>
<sequence length="127" mass="13607">MSASVTAGHGACLGSLATRSGTTVVIFAELREEVLGRFHQRHLGIAERKSRARSLMCRPRAVVDIRRDSFVQHVYNLTRETAITSGAALFACWTIGDNCVSSAVGNSDPAPTTVCAQQFTLRAASRG</sequence>